<feature type="transmembrane region" description="Helical" evidence="1">
    <location>
        <begin position="16"/>
        <end position="36"/>
    </location>
</feature>
<evidence type="ECO:0000313" key="2">
    <source>
        <dbReference type="EMBL" id="MET3862906.1"/>
    </source>
</evidence>
<dbReference type="Proteomes" id="UP001549119">
    <property type="component" value="Unassembled WGS sequence"/>
</dbReference>
<evidence type="ECO:0000313" key="3">
    <source>
        <dbReference type="Proteomes" id="UP001549119"/>
    </source>
</evidence>
<keyword evidence="1" id="KW-1133">Transmembrane helix</keyword>
<gene>
    <name evidence="2" type="ORF">ABIC20_000215</name>
</gene>
<dbReference type="EMBL" id="JBEPNW010000002">
    <property type="protein sequence ID" value="MET3862906.1"/>
    <property type="molecule type" value="Genomic_DNA"/>
</dbReference>
<keyword evidence="1" id="KW-0472">Membrane</keyword>
<keyword evidence="3" id="KW-1185">Reference proteome</keyword>
<organism evidence="2 3">
    <name type="scientific">Methylobacterium radiotolerans</name>
    <dbReference type="NCBI Taxonomy" id="31998"/>
    <lineage>
        <taxon>Bacteria</taxon>
        <taxon>Pseudomonadati</taxon>
        <taxon>Pseudomonadota</taxon>
        <taxon>Alphaproteobacteria</taxon>
        <taxon>Hyphomicrobiales</taxon>
        <taxon>Methylobacteriaceae</taxon>
        <taxon>Methylobacterium</taxon>
    </lineage>
</organism>
<evidence type="ECO:0000256" key="1">
    <source>
        <dbReference type="SAM" id="Phobius"/>
    </source>
</evidence>
<proteinExistence type="predicted"/>
<name>A0ABV2N8U6_9HYPH</name>
<protein>
    <recommendedName>
        <fullName evidence="4">ABC transporter permease</fullName>
    </recommendedName>
</protein>
<comment type="caution">
    <text evidence="2">The sequence shown here is derived from an EMBL/GenBank/DDBJ whole genome shotgun (WGS) entry which is preliminary data.</text>
</comment>
<evidence type="ECO:0008006" key="4">
    <source>
        <dbReference type="Google" id="ProtNLM"/>
    </source>
</evidence>
<keyword evidence="1" id="KW-0812">Transmembrane</keyword>
<sequence length="37" mass="4047">MFASPHAFVLHHRERLAVLLSSALFLAGALPLFWAVG</sequence>
<accession>A0ABV2N8U6</accession>
<reference evidence="2 3" key="1">
    <citation type="submission" date="2024-06" db="EMBL/GenBank/DDBJ databases">
        <title>Genomics of switchgrass bacterial isolates.</title>
        <authorList>
            <person name="Shade A."/>
        </authorList>
    </citation>
    <scope>NUCLEOTIDE SEQUENCE [LARGE SCALE GENOMIC DNA]</scope>
    <source>
        <strain evidence="2 3">PvP084</strain>
    </source>
</reference>